<accession>A0A6J4CZN6</accession>
<sequence>MVSKKYLLSKIDEINKMTKRVRTDTANLQESMHALMYLIMSKRTIITNQNI</sequence>
<name>A0A6J4CZN6_9HELI</name>
<dbReference type="EMBL" id="AP023036">
    <property type="protein sequence ID" value="BCD46625.1"/>
    <property type="molecule type" value="Genomic_DNA"/>
</dbReference>
<proteinExistence type="predicted"/>
<evidence type="ECO:0000313" key="2">
    <source>
        <dbReference type="EMBL" id="BCD70958.1"/>
    </source>
</evidence>
<dbReference type="RefSeq" id="WP_155729023.1">
    <property type="nucleotide sequence ID" value="NZ_AP019774.1"/>
</dbReference>
<dbReference type="Proteomes" id="UP000317935">
    <property type="component" value="Chromosome"/>
</dbReference>
<protein>
    <submittedName>
        <fullName evidence="2">Uncharacterized protein</fullName>
    </submittedName>
</protein>
<evidence type="ECO:0000313" key="3">
    <source>
        <dbReference type="Proteomes" id="UP000317935"/>
    </source>
</evidence>
<evidence type="ECO:0000313" key="1">
    <source>
        <dbReference type="EMBL" id="BCD46625.1"/>
    </source>
</evidence>
<dbReference type="AlphaFoldDB" id="A0A6J4CZN6"/>
<dbReference type="EMBL" id="AP019774">
    <property type="protein sequence ID" value="BCD70958.1"/>
    <property type="molecule type" value="Genomic_DNA"/>
</dbReference>
<organism evidence="2 3">
    <name type="scientific">Helicobacter suis</name>
    <dbReference type="NCBI Taxonomy" id="104628"/>
    <lineage>
        <taxon>Bacteria</taxon>
        <taxon>Pseudomonadati</taxon>
        <taxon>Campylobacterota</taxon>
        <taxon>Epsilonproteobacteria</taxon>
        <taxon>Campylobacterales</taxon>
        <taxon>Helicobacteraceae</taxon>
        <taxon>Helicobacter</taxon>
    </lineage>
</organism>
<gene>
    <name evidence="1" type="ORF">NHP190020_16640</name>
    <name evidence="2" type="ORF">SNTW_16030</name>
</gene>
<dbReference type="Proteomes" id="UP000509742">
    <property type="component" value="Chromosome"/>
</dbReference>
<reference evidence="2 3" key="1">
    <citation type="submission" date="2019-06" db="EMBL/GenBank/DDBJ databases">
        <title>Complete genome sequence of Helicobacter suis SNTW101c.</title>
        <authorList>
            <person name="Rimbara E."/>
            <person name="Suzuki M."/>
            <person name="Matsui H."/>
            <person name="Nakamura M."/>
            <person name="Mori S."/>
            <person name="Shibayama K."/>
        </authorList>
    </citation>
    <scope>NUCLEOTIDE SEQUENCE [LARGE SCALE GENOMIC DNA]</scope>
    <source>
        <strain evidence="2 3">SNTW101c</strain>
    </source>
</reference>
<reference evidence="1 4" key="2">
    <citation type="submission" date="2020-04" db="EMBL/GenBank/DDBJ databases">
        <title>Genomic analysis of gastric non-Helicobacter pylori Helicobacters isolated in Japan.</title>
        <authorList>
            <person name="Suzuki M."/>
            <person name="Rimbara E."/>
        </authorList>
    </citation>
    <scope>NUCLEOTIDE SEQUENCE [LARGE SCALE GENOMIC DNA]</scope>
    <source>
        <strain evidence="1 4">NHP19-0020</strain>
    </source>
</reference>
<evidence type="ECO:0000313" key="4">
    <source>
        <dbReference type="Proteomes" id="UP000509742"/>
    </source>
</evidence>
<keyword evidence="4" id="KW-1185">Reference proteome</keyword>